<dbReference type="Pfam" id="PF14845">
    <property type="entry name" value="Glycohydro_20b2"/>
    <property type="match status" value="1"/>
</dbReference>
<name>A0A2P4ZYL8_9HYPO</name>
<keyword evidence="13" id="KW-1185">Reference proteome</keyword>
<feature type="domain" description="Beta-hexosaminidase eukaryotic type N-terminal" evidence="11">
    <location>
        <begin position="20"/>
        <end position="163"/>
    </location>
</feature>
<evidence type="ECO:0000256" key="9">
    <source>
        <dbReference type="SAM" id="SignalP"/>
    </source>
</evidence>
<dbReference type="CDD" id="cd06562">
    <property type="entry name" value="GH20_HexA_HexB-like"/>
    <property type="match status" value="1"/>
</dbReference>
<dbReference type="GeneID" id="29989480"/>
<dbReference type="SUPFAM" id="SSF51445">
    <property type="entry name" value="(Trans)glycosidases"/>
    <property type="match status" value="1"/>
</dbReference>
<dbReference type="PRINTS" id="PR00738">
    <property type="entry name" value="GLHYDRLASE20"/>
</dbReference>
<dbReference type="SUPFAM" id="SSF55545">
    <property type="entry name" value="beta-N-acetylhexosaminidase-like domain"/>
    <property type="match status" value="1"/>
</dbReference>
<organism evidence="12 13">
    <name type="scientific">Trichoderma gamsii</name>
    <dbReference type="NCBI Taxonomy" id="398673"/>
    <lineage>
        <taxon>Eukaryota</taxon>
        <taxon>Fungi</taxon>
        <taxon>Dikarya</taxon>
        <taxon>Ascomycota</taxon>
        <taxon>Pezizomycotina</taxon>
        <taxon>Sordariomycetes</taxon>
        <taxon>Hypocreomycetidae</taxon>
        <taxon>Hypocreales</taxon>
        <taxon>Hypocreaceae</taxon>
        <taxon>Trichoderma</taxon>
    </lineage>
</organism>
<dbReference type="RefSeq" id="XP_018657376.1">
    <property type="nucleotide sequence ID" value="XM_018809397.1"/>
</dbReference>
<dbReference type="GO" id="GO:0005975">
    <property type="term" value="P:carbohydrate metabolic process"/>
    <property type="evidence" value="ECO:0007669"/>
    <property type="project" value="InterPro"/>
</dbReference>
<dbReference type="InterPro" id="IPR015883">
    <property type="entry name" value="Glyco_hydro_20_cat"/>
</dbReference>
<dbReference type="Proteomes" id="UP000054821">
    <property type="component" value="Unassembled WGS sequence"/>
</dbReference>
<dbReference type="InterPro" id="IPR025705">
    <property type="entry name" value="Beta_hexosaminidase_sua/sub"/>
</dbReference>
<dbReference type="EMBL" id="JPDN02000004">
    <property type="protein sequence ID" value="PON29348.1"/>
    <property type="molecule type" value="Genomic_DNA"/>
</dbReference>
<keyword evidence="6 7" id="KW-0326">Glycosidase</keyword>
<evidence type="ECO:0000256" key="5">
    <source>
        <dbReference type="ARBA" id="ARBA00023180"/>
    </source>
</evidence>
<dbReference type="GO" id="GO:0030203">
    <property type="term" value="P:glycosaminoglycan metabolic process"/>
    <property type="evidence" value="ECO:0007669"/>
    <property type="project" value="TreeGrafter"/>
</dbReference>
<dbReference type="InterPro" id="IPR029019">
    <property type="entry name" value="HEX_eukaryotic_N"/>
</dbReference>
<keyword evidence="3 9" id="KW-0732">Signal</keyword>
<comment type="caution">
    <text evidence="12">The sequence shown here is derived from an EMBL/GenBank/DDBJ whole genome shotgun (WGS) entry which is preliminary data.</text>
</comment>
<evidence type="ECO:0000256" key="3">
    <source>
        <dbReference type="ARBA" id="ARBA00022729"/>
    </source>
</evidence>
<evidence type="ECO:0000256" key="1">
    <source>
        <dbReference type="ARBA" id="ARBA00001231"/>
    </source>
</evidence>
<feature type="active site" description="Proton donor" evidence="8">
    <location>
        <position position="349"/>
    </location>
</feature>
<comment type="similarity">
    <text evidence="2 7">Belongs to the glycosyl hydrolase 20 family.</text>
</comment>
<feature type="chain" id="PRO_5015203258" description="Beta-hexosaminidase" evidence="9">
    <location>
        <begin position="20"/>
        <end position="580"/>
    </location>
</feature>
<dbReference type="AlphaFoldDB" id="A0A2P4ZYL8"/>
<evidence type="ECO:0000256" key="8">
    <source>
        <dbReference type="PIRSR" id="PIRSR001093-1"/>
    </source>
</evidence>
<feature type="signal peptide" evidence="9">
    <location>
        <begin position="1"/>
        <end position="19"/>
    </location>
</feature>
<proteinExistence type="inferred from homology"/>
<evidence type="ECO:0000256" key="4">
    <source>
        <dbReference type="ARBA" id="ARBA00022801"/>
    </source>
</evidence>
<evidence type="ECO:0000256" key="7">
    <source>
        <dbReference type="PIRNR" id="PIRNR001093"/>
    </source>
</evidence>
<dbReference type="Pfam" id="PF00728">
    <property type="entry name" value="Glyco_hydro_20"/>
    <property type="match status" value="1"/>
</dbReference>
<evidence type="ECO:0000259" key="11">
    <source>
        <dbReference type="Pfam" id="PF14845"/>
    </source>
</evidence>
<evidence type="ECO:0000259" key="10">
    <source>
        <dbReference type="Pfam" id="PF00728"/>
    </source>
</evidence>
<dbReference type="PANTHER" id="PTHR22600">
    <property type="entry name" value="BETA-HEXOSAMINIDASE"/>
    <property type="match status" value="1"/>
</dbReference>
<dbReference type="Gene3D" id="3.30.379.10">
    <property type="entry name" value="Chitobiase/beta-hexosaminidase domain 2-like"/>
    <property type="match status" value="1"/>
</dbReference>
<comment type="catalytic activity">
    <reaction evidence="1 7">
        <text>Hydrolysis of terminal non-reducing N-acetyl-D-hexosamine residues in N-acetyl-beta-D-hexosaminides.</text>
        <dbReference type="EC" id="3.2.1.52"/>
    </reaction>
</comment>
<evidence type="ECO:0000256" key="6">
    <source>
        <dbReference type="ARBA" id="ARBA00023295"/>
    </source>
</evidence>
<dbReference type="STRING" id="398673.A0A2P4ZYL8"/>
<dbReference type="InterPro" id="IPR029018">
    <property type="entry name" value="Hex-like_dom2"/>
</dbReference>
<dbReference type="FunFam" id="3.20.20.80:FF:000063">
    <property type="entry name" value="Beta-hexosaminidase"/>
    <property type="match status" value="1"/>
</dbReference>
<keyword evidence="5" id="KW-0325">Glycoprotein</keyword>
<keyword evidence="4 7" id="KW-0378">Hydrolase</keyword>
<gene>
    <name evidence="12" type="ORF">TGAM01_v201597</name>
</gene>
<dbReference type="PIRSF" id="PIRSF001093">
    <property type="entry name" value="B-hxosamndse_ab_euk"/>
    <property type="match status" value="1"/>
</dbReference>
<evidence type="ECO:0000313" key="12">
    <source>
        <dbReference type="EMBL" id="PON29348.1"/>
    </source>
</evidence>
<evidence type="ECO:0000313" key="13">
    <source>
        <dbReference type="Proteomes" id="UP000054821"/>
    </source>
</evidence>
<sequence>MLPKAILAIAALAFSPANALWPIPQKITTGDSVLFIDEAVRVTYNGVQIITIGYNPPAGSNFNSKEIVQGAVSRTFQSIFSNNFVPWKLNPRNSNFEPKLAPLNRIQTIAIQQTGKDTATTFKPRAGDVDESYSLTVSKNGQVNISAKSSTGILHALETFSQLFYQHSAGHYFYTTQVPVSIQDAPNYPHRGVMLDLARTYQTVTDIKRTIDAMSWNKLNRLHLHITDSQSWPLVIPSLPKLSQEGAYHPSLVYSPADLAGIFQYGIDRGVEVITEIDMPGHIGVVELAYSDLIVAYQEMPYQYYCAEPPCGAFSLNDSKVYDFVDKLFDDLLPRITPYSSYFHTGGDELNANDSMIDPRLKTNSSDVLQPLLQKFISHAHSKIRAQGLSPFVWEEMVTTWNITLGNDTVVQSWLGGDAVKNLAESGYKVIDTDYNFYYLDCGRGQWVNFPNGDSFNTYYPFGDWCAPTKNWRLIYSHDPAKGVSKSHAKNVLGGELAIWSEMIDGSNMDNIIWPRGSAAGEVWWSGNVDTATGQNRSQLEVTPRLNEFRERMLARGVNAMPIQMTYCTQLNATACTLFA</sequence>
<dbReference type="GO" id="GO:0016231">
    <property type="term" value="F:beta-N-acetylglucosaminidase activity"/>
    <property type="evidence" value="ECO:0007669"/>
    <property type="project" value="TreeGrafter"/>
</dbReference>
<dbReference type="PANTHER" id="PTHR22600:SF58">
    <property type="entry name" value="BETA-HEXOSAMINIDASE"/>
    <property type="match status" value="1"/>
</dbReference>
<reference evidence="12 13" key="1">
    <citation type="journal article" date="2016" name="Genome Announc.">
        <title>Draft Whole-Genome Sequence of Trichoderma gamsii T6085, a Promising Biocontrol Agent of Fusarium Head Blight on Wheat.</title>
        <authorList>
            <person name="Baroncelli R."/>
            <person name="Zapparata A."/>
            <person name="Piaggeschi G."/>
            <person name="Sarrocco S."/>
            <person name="Vannacci G."/>
        </authorList>
    </citation>
    <scope>NUCLEOTIDE SEQUENCE [LARGE SCALE GENOMIC DNA]</scope>
    <source>
        <strain evidence="12 13">T6085</strain>
    </source>
</reference>
<feature type="domain" description="Glycoside hydrolase family 20 catalytic" evidence="10">
    <location>
        <begin position="188"/>
        <end position="527"/>
    </location>
</feature>
<dbReference type="Gene3D" id="3.20.20.80">
    <property type="entry name" value="Glycosidases"/>
    <property type="match status" value="1"/>
</dbReference>
<dbReference type="InterPro" id="IPR017853">
    <property type="entry name" value="GH"/>
</dbReference>
<dbReference type="EC" id="3.2.1.52" evidence="7"/>
<accession>A0A2P4ZYL8</accession>
<evidence type="ECO:0000256" key="2">
    <source>
        <dbReference type="ARBA" id="ARBA00006285"/>
    </source>
</evidence>
<protein>
    <recommendedName>
        <fullName evidence="7">Beta-hexosaminidase</fullName>
        <ecNumber evidence="7">3.2.1.52</ecNumber>
    </recommendedName>
</protein>
<dbReference type="GO" id="GO:0016020">
    <property type="term" value="C:membrane"/>
    <property type="evidence" value="ECO:0007669"/>
    <property type="project" value="TreeGrafter"/>
</dbReference>